<dbReference type="AlphaFoldDB" id="A0A1Y2FNJ8"/>
<protein>
    <recommendedName>
        <fullName evidence="6">EXS domain-containing protein</fullName>
    </recommendedName>
</protein>
<feature type="region of interest" description="Disordered" evidence="5">
    <location>
        <begin position="37"/>
        <end position="67"/>
    </location>
</feature>
<feature type="region of interest" description="Disordered" evidence="5">
    <location>
        <begin position="475"/>
        <end position="496"/>
    </location>
</feature>
<feature type="compositionally biased region" description="Basic and acidic residues" evidence="5">
    <location>
        <begin position="324"/>
        <end position="340"/>
    </location>
</feature>
<feature type="domain" description="EXS" evidence="6">
    <location>
        <begin position="1"/>
        <end position="46"/>
    </location>
</feature>
<evidence type="ECO:0000256" key="2">
    <source>
        <dbReference type="ARBA" id="ARBA00022692"/>
    </source>
</evidence>
<dbReference type="EMBL" id="MCOG01000004">
    <property type="protein sequence ID" value="ORY85177.1"/>
    <property type="molecule type" value="Genomic_DNA"/>
</dbReference>
<reference evidence="7 8" key="1">
    <citation type="submission" date="2016-08" db="EMBL/GenBank/DDBJ databases">
        <title>A Parts List for Fungal Cellulosomes Revealed by Comparative Genomics.</title>
        <authorList>
            <consortium name="DOE Joint Genome Institute"/>
            <person name="Haitjema C.H."/>
            <person name="Gilmore S.P."/>
            <person name="Henske J.K."/>
            <person name="Solomon K.V."/>
            <person name="De Groot R."/>
            <person name="Kuo A."/>
            <person name="Mondo S.J."/>
            <person name="Salamov A.A."/>
            <person name="Labutti K."/>
            <person name="Zhao Z."/>
            <person name="Chiniquy J."/>
            <person name="Barry K."/>
            <person name="Brewer H.M."/>
            <person name="Purvine S.O."/>
            <person name="Wright A.T."/>
            <person name="Boxma B."/>
            <person name="Van Alen T."/>
            <person name="Hackstein J.H."/>
            <person name="Baker S.E."/>
            <person name="Grigoriev I.V."/>
            <person name="O'Malley M.A."/>
        </authorList>
    </citation>
    <scope>NUCLEOTIDE SEQUENCE [LARGE SCALE GENOMIC DNA]</scope>
    <source>
        <strain evidence="7 8">G1</strain>
    </source>
</reference>
<evidence type="ECO:0000256" key="1">
    <source>
        <dbReference type="ARBA" id="ARBA00004141"/>
    </source>
</evidence>
<dbReference type="PROSITE" id="PS51380">
    <property type="entry name" value="EXS"/>
    <property type="match status" value="1"/>
</dbReference>
<sequence length="496" mass="57364">MLWNHRRFQWNFFRMENEHTNNCGEFRAVKEMPLPYNINNNSDDDDDNPSHYDTINDSSTTSGSNLQNFVKKFNKSKSTMDDGLQEDRNNNKDSHTIDITNMKDMMGIKDKDRDNTNINNISKDNDFIRNNSFLHRTCLNGNNSHLKHSHSQESIHLKNNCRSPIESDSFNISTIKFWNIKPSDFIKCSNYNNNHSINSMINSATINNSNNNNSTISGNFDFQDPLNSNRTIHTYSVDSEFNQYISRVKENLSSLDTIINHYDHKQDRSNQLSIKIENFTDNSNSNNNNNSNKKHGQLQSQQSQLRQTLNIFDFHNHHYQNNINKDDNKDDNRDDNKDINNNDNNDNININININKDINDNNTDNSSDNNYYNINKNHHSENSPPPSLFNKHILKQENNNSIFKSGDTIKVDFEEEEEEKEKEIKIDMEGRGVGGGEREEDNNIDDDDNSKDISSLQKPQLKDLFIDSDKSVIHRSGDISSSSLSPSESLTLYSVK</sequence>
<feature type="compositionally biased region" description="Low complexity" evidence="5">
    <location>
        <begin position="341"/>
        <end position="375"/>
    </location>
</feature>
<evidence type="ECO:0000256" key="5">
    <source>
        <dbReference type="SAM" id="MobiDB-lite"/>
    </source>
</evidence>
<feature type="region of interest" description="Disordered" evidence="5">
    <location>
        <begin position="319"/>
        <end position="391"/>
    </location>
</feature>
<feature type="region of interest" description="Disordered" evidence="5">
    <location>
        <begin position="414"/>
        <end position="460"/>
    </location>
</feature>
<dbReference type="Proteomes" id="UP000193920">
    <property type="component" value="Unassembled WGS sequence"/>
</dbReference>
<feature type="compositionally biased region" description="Acidic residues" evidence="5">
    <location>
        <begin position="438"/>
        <end position="449"/>
    </location>
</feature>
<evidence type="ECO:0000259" key="6">
    <source>
        <dbReference type="PROSITE" id="PS51380"/>
    </source>
</evidence>
<proteinExistence type="predicted"/>
<feature type="compositionally biased region" description="Low complexity" evidence="5">
    <location>
        <begin position="282"/>
        <end position="303"/>
    </location>
</feature>
<evidence type="ECO:0000256" key="4">
    <source>
        <dbReference type="ARBA" id="ARBA00023136"/>
    </source>
</evidence>
<name>A0A1Y2FNJ8_9FUNG</name>
<dbReference type="OrthoDB" id="9970435at2759"/>
<keyword evidence="8" id="KW-1185">Reference proteome</keyword>
<gene>
    <name evidence="7" type="ORF">LY90DRAFT_197010</name>
</gene>
<comment type="subcellular location">
    <subcellularLocation>
        <location evidence="1">Membrane</location>
        <topology evidence="1">Multi-pass membrane protein</topology>
    </subcellularLocation>
</comment>
<dbReference type="GO" id="GO:0016020">
    <property type="term" value="C:membrane"/>
    <property type="evidence" value="ECO:0007669"/>
    <property type="project" value="UniProtKB-SubCell"/>
</dbReference>
<keyword evidence="4" id="KW-0472">Membrane</keyword>
<feature type="compositionally biased region" description="Low complexity" evidence="5">
    <location>
        <begin position="478"/>
        <end position="496"/>
    </location>
</feature>
<dbReference type="InterPro" id="IPR004342">
    <property type="entry name" value="EXS_C"/>
</dbReference>
<organism evidence="7 8">
    <name type="scientific">Neocallimastix californiae</name>
    <dbReference type="NCBI Taxonomy" id="1754190"/>
    <lineage>
        <taxon>Eukaryota</taxon>
        <taxon>Fungi</taxon>
        <taxon>Fungi incertae sedis</taxon>
        <taxon>Chytridiomycota</taxon>
        <taxon>Chytridiomycota incertae sedis</taxon>
        <taxon>Neocallimastigomycetes</taxon>
        <taxon>Neocallimastigales</taxon>
        <taxon>Neocallimastigaceae</taxon>
        <taxon>Neocallimastix</taxon>
    </lineage>
</organism>
<comment type="caution">
    <text evidence="7">The sequence shown here is derived from an EMBL/GenBank/DDBJ whole genome shotgun (WGS) entry which is preliminary data.</text>
</comment>
<evidence type="ECO:0000313" key="8">
    <source>
        <dbReference type="Proteomes" id="UP000193920"/>
    </source>
</evidence>
<feature type="compositionally biased region" description="Basic and acidic residues" evidence="5">
    <location>
        <begin position="421"/>
        <end position="430"/>
    </location>
</feature>
<evidence type="ECO:0000256" key="3">
    <source>
        <dbReference type="ARBA" id="ARBA00022989"/>
    </source>
</evidence>
<keyword evidence="3" id="KW-1133">Transmembrane helix</keyword>
<keyword evidence="2" id="KW-0812">Transmembrane</keyword>
<dbReference type="STRING" id="1754190.A0A1Y2FNJ8"/>
<feature type="compositionally biased region" description="Polar residues" evidence="5">
    <location>
        <begin position="51"/>
        <end position="67"/>
    </location>
</feature>
<evidence type="ECO:0000313" key="7">
    <source>
        <dbReference type="EMBL" id="ORY85177.1"/>
    </source>
</evidence>
<feature type="region of interest" description="Disordered" evidence="5">
    <location>
        <begin position="279"/>
        <end position="303"/>
    </location>
</feature>
<accession>A0A1Y2FNJ8</accession>